<reference evidence="2 3" key="1">
    <citation type="submission" date="2015-01" db="EMBL/GenBank/DDBJ databases">
        <title>Genome Assembly of Bacillus badius MTCC 1458.</title>
        <authorList>
            <person name="Verma A."/>
            <person name="Khatri I."/>
            <person name="Mual P."/>
            <person name="Subramanian S."/>
            <person name="Krishnamurthi S."/>
        </authorList>
    </citation>
    <scope>NUCLEOTIDE SEQUENCE [LARGE SCALE GENOMIC DNA]</scope>
    <source>
        <strain evidence="2 3">MTCC 1458</strain>
    </source>
</reference>
<sequence length="67" mass="7089">MFPAAVHSGWPNFAAPVGGAEVAKISAGFTARPAKREAPGMATNRPRPTTNKKRRQANSIYLSLPAV</sequence>
<feature type="region of interest" description="Disordered" evidence="1">
    <location>
        <begin position="31"/>
        <end position="67"/>
    </location>
</feature>
<name>A0ABR5ATE9_BACBA</name>
<dbReference type="EMBL" id="JXLP01000011">
    <property type="protein sequence ID" value="KIL77895.1"/>
    <property type="molecule type" value="Genomic_DNA"/>
</dbReference>
<accession>A0ABR5ATE9</accession>
<protein>
    <recommendedName>
        <fullName evidence="4">Ribose 5-phosphate isomerase B</fullName>
    </recommendedName>
</protein>
<evidence type="ECO:0008006" key="4">
    <source>
        <dbReference type="Google" id="ProtNLM"/>
    </source>
</evidence>
<gene>
    <name evidence="2" type="ORF">SD77_0874</name>
</gene>
<evidence type="ECO:0000313" key="2">
    <source>
        <dbReference type="EMBL" id="KIL77895.1"/>
    </source>
</evidence>
<dbReference type="Proteomes" id="UP000031982">
    <property type="component" value="Unassembled WGS sequence"/>
</dbReference>
<keyword evidence="3" id="KW-1185">Reference proteome</keyword>
<proteinExistence type="predicted"/>
<organism evidence="2 3">
    <name type="scientific">Bacillus badius</name>
    <dbReference type="NCBI Taxonomy" id="1455"/>
    <lineage>
        <taxon>Bacteria</taxon>
        <taxon>Bacillati</taxon>
        <taxon>Bacillota</taxon>
        <taxon>Bacilli</taxon>
        <taxon>Bacillales</taxon>
        <taxon>Bacillaceae</taxon>
        <taxon>Pseudobacillus</taxon>
    </lineage>
</organism>
<comment type="caution">
    <text evidence="2">The sequence shown here is derived from an EMBL/GenBank/DDBJ whole genome shotgun (WGS) entry which is preliminary data.</text>
</comment>
<evidence type="ECO:0000313" key="3">
    <source>
        <dbReference type="Proteomes" id="UP000031982"/>
    </source>
</evidence>
<evidence type="ECO:0000256" key="1">
    <source>
        <dbReference type="SAM" id="MobiDB-lite"/>
    </source>
</evidence>